<feature type="signal peptide" evidence="1">
    <location>
        <begin position="1"/>
        <end position="20"/>
    </location>
</feature>
<evidence type="ECO:0000313" key="3">
    <source>
        <dbReference type="Proteomes" id="UP001221208"/>
    </source>
</evidence>
<dbReference type="Proteomes" id="UP001221208">
    <property type="component" value="Unassembled WGS sequence"/>
</dbReference>
<proteinExistence type="predicted"/>
<name>A0ABT5JYM5_9BURK</name>
<keyword evidence="3" id="KW-1185">Reference proteome</keyword>
<accession>A0ABT5JYM5</accession>
<feature type="chain" id="PRO_5046075906" description="Glycine-zipper containing OmpA-like membrane domain-containing protein" evidence="1">
    <location>
        <begin position="21"/>
        <end position="164"/>
    </location>
</feature>
<dbReference type="PROSITE" id="PS51257">
    <property type="entry name" value="PROKAR_LIPOPROTEIN"/>
    <property type="match status" value="1"/>
</dbReference>
<evidence type="ECO:0000313" key="2">
    <source>
        <dbReference type="EMBL" id="MDC8757581.1"/>
    </source>
</evidence>
<keyword evidence="1" id="KW-0732">Signal</keyword>
<sequence length="164" mass="16483">MRTRILRMLSALPAALLLGACTTLPSGPSALVLPGTGKSFDQFRSDDFSCRGYAQMQTGGGSAQQAGIDSGVRSAALGTAIGALAGAAMDGGHGAGVGAGAGLAFGTLAGVGAGEYSGYALQQRYDYAYQQCMYANGHRVPVAGWLSEVPAHAAIPPPNTPPPR</sequence>
<comment type="caution">
    <text evidence="2">The sequence shown here is derived from an EMBL/GenBank/DDBJ whole genome shotgun (WGS) entry which is preliminary data.</text>
</comment>
<dbReference type="EMBL" id="JAQQXR010000002">
    <property type="protein sequence ID" value="MDC8757581.1"/>
    <property type="molecule type" value="Genomic_DNA"/>
</dbReference>
<dbReference type="RefSeq" id="WP_273670252.1">
    <property type="nucleotide sequence ID" value="NZ_JAQQXR010000002.1"/>
</dbReference>
<organism evidence="2 3">
    <name type="scientific">Janthinobacterium fluminis</name>
    <dbReference type="NCBI Taxonomy" id="2987524"/>
    <lineage>
        <taxon>Bacteria</taxon>
        <taxon>Pseudomonadati</taxon>
        <taxon>Pseudomonadota</taxon>
        <taxon>Betaproteobacteria</taxon>
        <taxon>Burkholderiales</taxon>
        <taxon>Oxalobacteraceae</taxon>
        <taxon>Janthinobacterium</taxon>
    </lineage>
</organism>
<evidence type="ECO:0008006" key="4">
    <source>
        <dbReference type="Google" id="ProtNLM"/>
    </source>
</evidence>
<reference evidence="2 3" key="1">
    <citation type="submission" date="2022-10" db="EMBL/GenBank/DDBJ databases">
        <title>Janthinobacterium sp. hw3 Genome sequencing.</title>
        <authorList>
            <person name="Park S."/>
        </authorList>
    </citation>
    <scope>NUCLEOTIDE SEQUENCE [LARGE SCALE GENOMIC DNA]</scope>
    <source>
        <strain evidence="3">hw3</strain>
    </source>
</reference>
<evidence type="ECO:0000256" key="1">
    <source>
        <dbReference type="SAM" id="SignalP"/>
    </source>
</evidence>
<gene>
    <name evidence="2" type="ORF">OIK44_08280</name>
</gene>
<protein>
    <recommendedName>
        <fullName evidence="4">Glycine-zipper containing OmpA-like membrane domain-containing protein</fullName>
    </recommendedName>
</protein>